<evidence type="ECO:0000256" key="1">
    <source>
        <dbReference type="ARBA" id="ARBA00001947"/>
    </source>
</evidence>
<dbReference type="PANTHER" id="PTHR21666">
    <property type="entry name" value="PEPTIDASE-RELATED"/>
    <property type="match status" value="1"/>
</dbReference>
<accession>A0ABV2NQU9</accession>
<keyword evidence="5" id="KW-0862">Zinc</keyword>
<evidence type="ECO:0000313" key="9">
    <source>
        <dbReference type="EMBL" id="MET3868901.1"/>
    </source>
</evidence>
<proteinExistence type="predicted"/>
<evidence type="ECO:0000256" key="6">
    <source>
        <dbReference type="ARBA" id="ARBA00023049"/>
    </source>
</evidence>
<keyword evidence="4 9" id="KW-0378">Hydrolase</keyword>
<keyword evidence="6" id="KW-0482">Metalloprotease</keyword>
<dbReference type="CDD" id="cd12797">
    <property type="entry name" value="M23_peptidase"/>
    <property type="match status" value="1"/>
</dbReference>
<comment type="caution">
    <text evidence="9">The sequence shown here is derived from an EMBL/GenBank/DDBJ whole genome shotgun (WGS) entry which is preliminary data.</text>
</comment>
<evidence type="ECO:0000256" key="4">
    <source>
        <dbReference type="ARBA" id="ARBA00022801"/>
    </source>
</evidence>
<evidence type="ECO:0000256" key="3">
    <source>
        <dbReference type="ARBA" id="ARBA00022723"/>
    </source>
</evidence>
<dbReference type="RefSeq" id="WP_209650285.1">
    <property type="nucleotide sequence ID" value="NZ_JBEPNV010000001.1"/>
</dbReference>
<dbReference type="InterPro" id="IPR050570">
    <property type="entry name" value="Cell_wall_metabolism_enzyme"/>
</dbReference>
<keyword evidence="2" id="KW-0645">Protease</keyword>
<comment type="cofactor">
    <cofactor evidence="1">
        <name>Zn(2+)</name>
        <dbReference type="ChEBI" id="CHEBI:29105"/>
    </cofactor>
</comment>
<dbReference type="EMBL" id="JBEPNW010000002">
    <property type="protein sequence ID" value="MET3868901.1"/>
    <property type="molecule type" value="Genomic_DNA"/>
</dbReference>
<dbReference type="SUPFAM" id="SSF51261">
    <property type="entry name" value="Duplicated hybrid motif"/>
    <property type="match status" value="1"/>
</dbReference>
<evidence type="ECO:0000256" key="2">
    <source>
        <dbReference type="ARBA" id="ARBA00022670"/>
    </source>
</evidence>
<evidence type="ECO:0000256" key="5">
    <source>
        <dbReference type="ARBA" id="ARBA00022833"/>
    </source>
</evidence>
<feature type="region of interest" description="Disordered" evidence="7">
    <location>
        <begin position="109"/>
        <end position="160"/>
    </location>
</feature>
<dbReference type="InterPro" id="IPR011055">
    <property type="entry name" value="Dup_hybrid_motif"/>
</dbReference>
<dbReference type="PANTHER" id="PTHR21666:SF288">
    <property type="entry name" value="CELL DIVISION PROTEIN YTFB"/>
    <property type="match status" value="1"/>
</dbReference>
<feature type="domain" description="M23ase beta-sheet core" evidence="8">
    <location>
        <begin position="302"/>
        <end position="396"/>
    </location>
</feature>
<keyword evidence="3" id="KW-0479">Metal-binding</keyword>
<sequence>MQSPKFLARLRPHRPTPWLAAGLALALAWALGASYLIVFHDDVLAGFVARQAALRDAYEARIGELLDRLDRDRSDRAGSEAGLADRVAAALERQAELERRTAALADLARQALPEPSATGDLPGRPDGARGGGYDDLFLRPTEGPAPEPRSARDPLPRRGAREAETGLIRLEARLDGVQAAQGERLAGLAARAGDAVRRLRGLIGRTGLDPDRLDPDRTGAAAPAAGLGGPFVPLDGRALDGRALDGTGFAEGLALARRTLDDGERLRRLAATLPLGRPIRGPSAVSSPFGTRLDPFTRGLALHTGLDLKAEYGEPARATAPGRVIAAEAAGGYGNMVEIDHGHGVSTRFGHLARIAVRPGQRVAAGDVVGAVGSTGRSTGAHLHYETRIDGEPVDPQRFLEAGATVAAAGLGAD</sequence>
<feature type="compositionally biased region" description="Basic and acidic residues" evidence="7">
    <location>
        <begin position="149"/>
        <end position="160"/>
    </location>
</feature>
<protein>
    <submittedName>
        <fullName evidence="9">Murein DD-endopeptidase MepM/ murein hydrolase activator NlpD</fullName>
    </submittedName>
</protein>
<evidence type="ECO:0000313" key="10">
    <source>
        <dbReference type="Proteomes" id="UP001549119"/>
    </source>
</evidence>
<dbReference type="Gene3D" id="2.70.70.10">
    <property type="entry name" value="Glucose Permease (Domain IIA)"/>
    <property type="match status" value="1"/>
</dbReference>
<dbReference type="Pfam" id="PF01551">
    <property type="entry name" value="Peptidase_M23"/>
    <property type="match status" value="1"/>
</dbReference>
<evidence type="ECO:0000256" key="7">
    <source>
        <dbReference type="SAM" id="MobiDB-lite"/>
    </source>
</evidence>
<organism evidence="9 10">
    <name type="scientific">Methylobacterium radiotolerans</name>
    <dbReference type="NCBI Taxonomy" id="31998"/>
    <lineage>
        <taxon>Bacteria</taxon>
        <taxon>Pseudomonadati</taxon>
        <taxon>Pseudomonadota</taxon>
        <taxon>Alphaproteobacteria</taxon>
        <taxon>Hyphomicrobiales</taxon>
        <taxon>Methylobacteriaceae</taxon>
        <taxon>Methylobacterium</taxon>
    </lineage>
</organism>
<name>A0ABV2NQU9_9HYPH</name>
<gene>
    <name evidence="9" type="ORF">ABIC20_006210</name>
</gene>
<dbReference type="GO" id="GO:0016787">
    <property type="term" value="F:hydrolase activity"/>
    <property type="evidence" value="ECO:0007669"/>
    <property type="project" value="UniProtKB-KW"/>
</dbReference>
<dbReference type="Proteomes" id="UP001549119">
    <property type="component" value="Unassembled WGS sequence"/>
</dbReference>
<reference evidence="9 10" key="1">
    <citation type="submission" date="2024-06" db="EMBL/GenBank/DDBJ databases">
        <title>Genomics of switchgrass bacterial isolates.</title>
        <authorList>
            <person name="Shade A."/>
        </authorList>
    </citation>
    <scope>NUCLEOTIDE SEQUENCE [LARGE SCALE GENOMIC DNA]</scope>
    <source>
        <strain evidence="9 10">PvP084</strain>
    </source>
</reference>
<evidence type="ECO:0000259" key="8">
    <source>
        <dbReference type="Pfam" id="PF01551"/>
    </source>
</evidence>
<keyword evidence="10" id="KW-1185">Reference proteome</keyword>
<dbReference type="InterPro" id="IPR016047">
    <property type="entry name" value="M23ase_b-sheet_dom"/>
</dbReference>